<keyword evidence="8" id="KW-1185">Reference proteome</keyword>
<comment type="cofactor">
    <cofactor evidence="1">
        <name>pyridoxal 5'-phosphate</name>
        <dbReference type="ChEBI" id="CHEBI:597326"/>
    </cofactor>
</comment>
<evidence type="ECO:0000259" key="6">
    <source>
        <dbReference type="Pfam" id="PF00155"/>
    </source>
</evidence>
<sequence length="350" mass="37172">MDYERFLSSEARRFTHASLAGLVHRFSGVEGVISLAGGLPPPEAFPLSCLAATTRDGLQLSLGEEGQQAYLAQQYNFNPQGYGPLLEWLRDLSVQQHGIAVPGKEPSAASLPGPPPGPQRDVVLASGAIHAIFAAISCLTDPGDTLVVDEYTYTHALECVFLPRGLRLLPVRGDEQGMDPEHLEEQLRAAEEAAEAGSSGGDVGPVRRPRLLYCIPTGHNPTGAVMGEQRKRDILRALYAARADSAHRAASEHLSGLAEWRPVRAGMFMWLQLTGVPDVSAILDDLVAAKVVVVPGSMFATTGLPVGGPHLRLSFAGATPEVLAEGLRRLAEATRAVVARREGAEGAQCG</sequence>
<dbReference type="InterPro" id="IPR050859">
    <property type="entry name" value="Class-I_PLP-dep_aminotransf"/>
</dbReference>
<proteinExistence type="predicted"/>
<dbReference type="PANTHER" id="PTHR42790">
    <property type="entry name" value="AMINOTRANSFERASE"/>
    <property type="match status" value="1"/>
</dbReference>
<dbReference type="EMBL" id="LSYV01000012">
    <property type="protein sequence ID" value="KXZ51817.1"/>
    <property type="molecule type" value="Genomic_DNA"/>
</dbReference>
<dbReference type="InterPro" id="IPR015424">
    <property type="entry name" value="PyrdxlP-dep_Trfase"/>
</dbReference>
<gene>
    <name evidence="7" type="ORF">GPECTOR_11g258</name>
</gene>
<organism evidence="7 8">
    <name type="scientific">Gonium pectorale</name>
    <name type="common">Green alga</name>
    <dbReference type="NCBI Taxonomy" id="33097"/>
    <lineage>
        <taxon>Eukaryota</taxon>
        <taxon>Viridiplantae</taxon>
        <taxon>Chlorophyta</taxon>
        <taxon>core chlorophytes</taxon>
        <taxon>Chlorophyceae</taxon>
        <taxon>CS clade</taxon>
        <taxon>Chlamydomonadales</taxon>
        <taxon>Volvocaceae</taxon>
        <taxon>Gonium</taxon>
    </lineage>
</organism>
<comment type="caution">
    <text evidence="7">The sequence shown here is derived from an EMBL/GenBank/DDBJ whole genome shotgun (WGS) entry which is preliminary data.</text>
</comment>
<dbReference type="InterPro" id="IPR015422">
    <property type="entry name" value="PyrdxlP-dep_Trfase_small"/>
</dbReference>
<dbReference type="Gene3D" id="3.40.640.10">
    <property type="entry name" value="Type I PLP-dependent aspartate aminotransferase-like (Major domain)"/>
    <property type="match status" value="1"/>
</dbReference>
<dbReference type="InterPro" id="IPR004839">
    <property type="entry name" value="Aminotransferase_I/II_large"/>
</dbReference>
<evidence type="ECO:0000256" key="1">
    <source>
        <dbReference type="ARBA" id="ARBA00001933"/>
    </source>
</evidence>
<dbReference type="Gene3D" id="3.90.1150.10">
    <property type="entry name" value="Aspartate Aminotransferase, domain 1"/>
    <property type="match status" value="1"/>
</dbReference>
<dbReference type="Pfam" id="PF00155">
    <property type="entry name" value="Aminotran_1_2"/>
    <property type="match status" value="1"/>
</dbReference>
<evidence type="ECO:0000256" key="3">
    <source>
        <dbReference type="ARBA" id="ARBA00022679"/>
    </source>
</evidence>
<keyword evidence="2" id="KW-0032">Aminotransferase</keyword>
<feature type="region of interest" description="Disordered" evidence="5">
    <location>
        <begin position="101"/>
        <end position="120"/>
    </location>
</feature>
<dbReference type="SUPFAM" id="SSF53383">
    <property type="entry name" value="PLP-dependent transferases"/>
    <property type="match status" value="1"/>
</dbReference>
<evidence type="ECO:0000313" key="8">
    <source>
        <dbReference type="Proteomes" id="UP000075714"/>
    </source>
</evidence>
<feature type="domain" description="Aminotransferase class I/classII large" evidence="6">
    <location>
        <begin position="118"/>
        <end position="236"/>
    </location>
</feature>
<evidence type="ECO:0000313" key="7">
    <source>
        <dbReference type="EMBL" id="KXZ51817.1"/>
    </source>
</evidence>
<keyword evidence="4" id="KW-0663">Pyridoxal phosphate</keyword>
<reference evidence="8" key="1">
    <citation type="journal article" date="2016" name="Nat. Commun.">
        <title>The Gonium pectorale genome demonstrates co-option of cell cycle regulation during the evolution of multicellularity.</title>
        <authorList>
            <person name="Hanschen E.R."/>
            <person name="Marriage T.N."/>
            <person name="Ferris P.J."/>
            <person name="Hamaji T."/>
            <person name="Toyoda A."/>
            <person name="Fujiyama A."/>
            <person name="Neme R."/>
            <person name="Noguchi H."/>
            <person name="Minakuchi Y."/>
            <person name="Suzuki M."/>
            <person name="Kawai-Toyooka H."/>
            <person name="Smith D.R."/>
            <person name="Sparks H."/>
            <person name="Anderson J."/>
            <person name="Bakaric R."/>
            <person name="Luria V."/>
            <person name="Karger A."/>
            <person name="Kirschner M.W."/>
            <person name="Durand P.M."/>
            <person name="Michod R.E."/>
            <person name="Nozaki H."/>
            <person name="Olson B.J."/>
        </authorList>
    </citation>
    <scope>NUCLEOTIDE SEQUENCE [LARGE SCALE GENOMIC DNA]</scope>
    <source>
        <strain evidence="8">NIES-2863</strain>
    </source>
</reference>
<accession>A0A150GPQ5</accession>
<evidence type="ECO:0000256" key="2">
    <source>
        <dbReference type="ARBA" id="ARBA00022576"/>
    </source>
</evidence>
<dbReference type="InterPro" id="IPR015421">
    <property type="entry name" value="PyrdxlP-dep_Trfase_major"/>
</dbReference>
<dbReference type="GO" id="GO:1901605">
    <property type="term" value="P:alpha-amino acid metabolic process"/>
    <property type="evidence" value="ECO:0007669"/>
    <property type="project" value="TreeGrafter"/>
</dbReference>
<dbReference type="Proteomes" id="UP000075714">
    <property type="component" value="Unassembled WGS sequence"/>
</dbReference>
<protein>
    <recommendedName>
        <fullName evidence="6">Aminotransferase class I/classII large domain-containing protein</fullName>
    </recommendedName>
</protein>
<dbReference type="OrthoDB" id="691673at2759"/>
<dbReference type="PANTHER" id="PTHR42790:SF19">
    <property type="entry name" value="KYNURENINE_ALPHA-AMINOADIPATE AMINOTRANSFERASE, MITOCHONDRIAL"/>
    <property type="match status" value="1"/>
</dbReference>
<evidence type="ECO:0000256" key="5">
    <source>
        <dbReference type="SAM" id="MobiDB-lite"/>
    </source>
</evidence>
<dbReference type="GO" id="GO:0008483">
    <property type="term" value="F:transaminase activity"/>
    <property type="evidence" value="ECO:0007669"/>
    <property type="project" value="UniProtKB-KW"/>
</dbReference>
<dbReference type="STRING" id="33097.A0A150GPQ5"/>
<dbReference type="GO" id="GO:0030170">
    <property type="term" value="F:pyridoxal phosphate binding"/>
    <property type="evidence" value="ECO:0007669"/>
    <property type="project" value="InterPro"/>
</dbReference>
<keyword evidence="3" id="KW-0808">Transferase</keyword>
<evidence type="ECO:0000256" key="4">
    <source>
        <dbReference type="ARBA" id="ARBA00022898"/>
    </source>
</evidence>
<dbReference type="AlphaFoldDB" id="A0A150GPQ5"/>
<name>A0A150GPQ5_GONPE</name>